<feature type="compositionally biased region" description="Low complexity" evidence="1">
    <location>
        <begin position="137"/>
        <end position="167"/>
    </location>
</feature>
<keyword evidence="3" id="KW-1185">Reference proteome</keyword>
<dbReference type="Proteomes" id="UP000256690">
    <property type="component" value="Unassembled WGS sequence"/>
</dbReference>
<accession>A0A3D8R425</accession>
<evidence type="ECO:0000256" key="1">
    <source>
        <dbReference type="SAM" id="MobiDB-lite"/>
    </source>
</evidence>
<gene>
    <name evidence="2" type="ORF">DSM5745_08480</name>
</gene>
<feature type="compositionally biased region" description="Low complexity" evidence="1">
    <location>
        <begin position="180"/>
        <end position="198"/>
    </location>
</feature>
<reference evidence="2 3" key="1">
    <citation type="journal article" date="2018" name="IMA Fungus">
        <title>IMA Genome-F 9: Draft genome sequence of Annulohypoxylon stygium, Aspergillus mulundensis, Berkeleyomyces basicola (syn. Thielaviopsis basicola), Ceratocystis smalleyi, two Cercospora beticola strains, Coleophoma cylindrospora, Fusarium fracticaudum, Phialophora cf. hyalina, and Morchella septimelata.</title>
        <authorList>
            <person name="Wingfield B.D."/>
            <person name="Bills G.F."/>
            <person name="Dong Y."/>
            <person name="Huang W."/>
            <person name="Nel W.J."/>
            <person name="Swalarsk-Parry B.S."/>
            <person name="Vaghefi N."/>
            <person name="Wilken P.M."/>
            <person name="An Z."/>
            <person name="de Beer Z.W."/>
            <person name="De Vos L."/>
            <person name="Chen L."/>
            <person name="Duong T.A."/>
            <person name="Gao Y."/>
            <person name="Hammerbacher A."/>
            <person name="Kikkert J.R."/>
            <person name="Li Y."/>
            <person name="Li H."/>
            <person name="Li K."/>
            <person name="Li Q."/>
            <person name="Liu X."/>
            <person name="Ma X."/>
            <person name="Naidoo K."/>
            <person name="Pethybridge S.J."/>
            <person name="Sun J."/>
            <person name="Steenkamp E.T."/>
            <person name="van der Nest M.A."/>
            <person name="van Wyk S."/>
            <person name="Wingfield M.J."/>
            <person name="Xiong C."/>
            <person name="Yue Q."/>
            <person name="Zhang X."/>
        </authorList>
    </citation>
    <scope>NUCLEOTIDE SEQUENCE [LARGE SCALE GENOMIC DNA]</scope>
    <source>
        <strain evidence="2 3">DSM 5745</strain>
    </source>
</reference>
<dbReference type="AlphaFoldDB" id="A0A3D8R425"/>
<feature type="compositionally biased region" description="Basic and acidic residues" evidence="1">
    <location>
        <begin position="213"/>
        <end position="225"/>
    </location>
</feature>
<feature type="compositionally biased region" description="Low complexity" evidence="1">
    <location>
        <begin position="99"/>
        <end position="110"/>
    </location>
</feature>
<protein>
    <submittedName>
        <fullName evidence="2">Uncharacterized protein</fullName>
    </submittedName>
</protein>
<feature type="compositionally biased region" description="Low complexity" evidence="1">
    <location>
        <begin position="226"/>
        <end position="242"/>
    </location>
</feature>
<dbReference type="GeneID" id="38118850"/>
<dbReference type="RefSeq" id="XP_026600509.1">
    <property type="nucleotide sequence ID" value="XM_026750496.1"/>
</dbReference>
<feature type="compositionally biased region" description="Low complexity" evidence="1">
    <location>
        <begin position="49"/>
        <end position="71"/>
    </location>
</feature>
<feature type="region of interest" description="Disordered" evidence="1">
    <location>
        <begin position="1"/>
        <end position="263"/>
    </location>
</feature>
<organism evidence="2 3">
    <name type="scientific">Aspergillus mulundensis</name>
    <dbReference type="NCBI Taxonomy" id="1810919"/>
    <lineage>
        <taxon>Eukaryota</taxon>
        <taxon>Fungi</taxon>
        <taxon>Dikarya</taxon>
        <taxon>Ascomycota</taxon>
        <taxon>Pezizomycotina</taxon>
        <taxon>Eurotiomycetes</taxon>
        <taxon>Eurotiomycetidae</taxon>
        <taxon>Eurotiales</taxon>
        <taxon>Aspergillaceae</taxon>
        <taxon>Aspergillus</taxon>
        <taxon>Aspergillus subgen. Nidulantes</taxon>
    </lineage>
</organism>
<sequence length="425" mass="46634">MSSRDSHVSRSSRHSSSSGRSRHGDADSTVSSSTIRHSAAPGGSRLYESEGSVIGSEVSRSSRRSSTAGHSTSDRDSHVSSSRHSSSGRSRHGDAESTVSSSRHSVSGRSSHGDAGSTVSSSRHSSSGRSRHGDADSTVSSSRHSSVSGSSRHSRSSESTVSSYRHSAAPGGSRLYESEGSVIGSDVSRSSRRSSTAGHGHGHSSRDGGLAARLRDMTIHEEPRSGDSTVSSSRHSTVSGMSRHSTRSGASDYSRASDRTVTSARQRTYREDFTFLIGRTRQYRKENPFHYYVILHGNNTKTCEHWFVDIEKPTRLKTVNGHTVGLDHFHMHEDSPRCTDHCKDLTKVYVGTIKARDRPRWDKMWELYDPTKYQYDLLAPYAWSTMVCEELLEEYAVVNALMELGGDFMHPTSGQPCYVEHVPYV</sequence>
<evidence type="ECO:0000313" key="2">
    <source>
        <dbReference type="EMBL" id="RDW68720.1"/>
    </source>
</evidence>
<proteinExistence type="predicted"/>
<evidence type="ECO:0000313" key="3">
    <source>
        <dbReference type="Proteomes" id="UP000256690"/>
    </source>
</evidence>
<name>A0A3D8R425_9EURO</name>
<dbReference type="EMBL" id="PVWQ01000011">
    <property type="protein sequence ID" value="RDW68720.1"/>
    <property type="molecule type" value="Genomic_DNA"/>
</dbReference>
<feature type="compositionally biased region" description="Low complexity" evidence="1">
    <location>
        <begin position="79"/>
        <end position="88"/>
    </location>
</feature>
<comment type="caution">
    <text evidence="2">The sequence shown here is derived from an EMBL/GenBank/DDBJ whole genome shotgun (WGS) entry which is preliminary data.</text>
</comment>